<comment type="caution">
    <text evidence="1">The sequence shown here is derived from an EMBL/GenBank/DDBJ whole genome shotgun (WGS) entry which is preliminary data.</text>
</comment>
<dbReference type="AlphaFoldDB" id="A0A9N9J4V3"/>
<reference evidence="1" key="1">
    <citation type="submission" date="2021-06" db="EMBL/GenBank/DDBJ databases">
        <authorList>
            <person name="Kallberg Y."/>
            <person name="Tangrot J."/>
            <person name="Rosling A."/>
        </authorList>
    </citation>
    <scope>NUCLEOTIDE SEQUENCE</scope>
    <source>
        <strain evidence="1">MA453B</strain>
    </source>
</reference>
<name>A0A9N9J4V3_9GLOM</name>
<keyword evidence="2" id="KW-1185">Reference proteome</keyword>
<gene>
    <name evidence="1" type="ORF">DERYTH_LOCUS18179</name>
</gene>
<evidence type="ECO:0000313" key="2">
    <source>
        <dbReference type="Proteomes" id="UP000789405"/>
    </source>
</evidence>
<proteinExistence type="predicted"/>
<sequence>KAGDRTMYYIVPSPAFTVGVSILNFPISRTGETVNVTPSEDYIHRT</sequence>
<organism evidence="1 2">
    <name type="scientific">Dentiscutata erythropus</name>
    <dbReference type="NCBI Taxonomy" id="1348616"/>
    <lineage>
        <taxon>Eukaryota</taxon>
        <taxon>Fungi</taxon>
        <taxon>Fungi incertae sedis</taxon>
        <taxon>Mucoromycota</taxon>
        <taxon>Glomeromycotina</taxon>
        <taxon>Glomeromycetes</taxon>
        <taxon>Diversisporales</taxon>
        <taxon>Gigasporaceae</taxon>
        <taxon>Dentiscutata</taxon>
    </lineage>
</organism>
<dbReference type="Proteomes" id="UP000789405">
    <property type="component" value="Unassembled WGS sequence"/>
</dbReference>
<protein>
    <submittedName>
        <fullName evidence="1">25135_t:CDS:1</fullName>
    </submittedName>
</protein>
<dbReference type="EMBL" id="CAJVPY010018080">
    <property type="protein sequence ID" value="CAG8765255.1"/>
    <property type="molecule type" value="Genomic_DNA"/>
</dbReference>
<feature type="non-terminal residue" evidence="1">
    <location>
        <position position="1"/>
    </location>
</feature>
<accession>A0A9N9J4V3</accession>
<evidence type="ECO:0000313" key="1">
    <source>
        <dbReference type="EMBL" id="CAG8765255.1"/>
    </source>
</evidence>